<evidence type="ECO:0000313" key="1">
    <source>
        <dbReference type="EMBL" id="KAK4663047.1"/>
    </source>
</evidence>
<dbReference type="Proteomes" id="UP001326199">
    <property type="component" value="Unassembled WGS sequence"/>
</dbReference>
<dbReference type="EMBL" id="JAFFHB010000008">
    <property type="protein sequence ID" value="KAK4663047.1"/>
    <property type="molecule type" value="Genomic_DNA"/>
</dbReference>
<dbReference type="GeneID" id="87926497"/>
<reference evidence="1 2" key="1">
    <citation type="journal article" date="2023" name="bioRxiv">
        <title>High-quality genome assemblies of four members of thePodospora anserinaspecies complex.</title>
        <authorList>
            <person name="Ament-Velasquez S.L."/>
            <person name="Vogan A.A."/>
            <person name="Wallerman O."/>
            <person name="Hartmann F."/>
            <person name="Gautier V."/>
            <person name="Silar P."/>
            <person name="Giraud T."/>
            <person name="Johannesson H."/>
        </authorList>
    </citation>
    <scope>NUCLEOTIDE SEQUENCE [LARGE SCALE GENOMIC DNA]</scope>
    <source>
        <strain evidence="1 2">CBS 411.78</strain>
    </source>
</reference>
<evidence type="ECO:0000313" key="2">
    <source>
        <dbReference type="Proteomes" id="UP001326199"/>
    </source>
</evidence>
<name>A0ABR0H4R5_9PEZI</name>
<organism evidence="1 2">
    <name type="scientific">Podospora pseudopauciseta</name>
    <dbReference type="NCBI Taxonomy" id="2093780"/>
    <lineage>
        <taxon>Eukaryota</taxon>
        <taxon>Fungi</taxon>
        <taxon>Dikarya</taxon>
        <taxon>Ascomycota</taxon>
        <taxon>Pezizomycotina</taxon>
        <taxon>Sordariomycetes</taxon>
        <taxon>Sordariomycetidae</taxon>
        <taxon>Sordariales</taxon>
        <taxon>Podosporaceae</taxon>
        <taxon>Podospora</taxon>
    </lineage>
</organism>
<gene>
    <name evidence="1" type="ORF">QC763_0094550</name>
</gene>
<dbReference type="RefSeq" id="XP_062763013.1">
    <property type="nucleotide sequence ID" value="XM_062906277.1"/>
</dbReference>
<comment type="caution">
    <text evidence="1">The sequence shown here is derived from an EMBL/GenBank/DDBJ whole genome shotgun (WGS) entry which is preliminary data.</text>
</comment>
<proteinExistence type="predicted"/>
<accession>A0ABR0H4R5</accession>
<keyword evidence="2" id="KW-1185">Reference proteome</keyword>
<sequence length="268" mass="30238">MDRRRDGAASGEIGLGASDDIVKLGYRYMIECVGYHTEEITIIKNKSSQNAMLASVGLGGPFEGMEDWDLVIHNYQTPGRHNRGFYVSADVTNRWCGEPLPGQYALCDCGQRHPKNAAKISPRLVFEHAQGGQLLETVKKRFENRDSIKGFDSGHPVEALAVENWHTIIRFMFEIGTALQNLSGTHRAVTLLNVFFRHRLYPPDVSEKVVKAKPFLDRYQAVFGNPCLPEEVDDTTFWKSMDYPRPVGDPDCDKGEGRHEVRIFRLPA</sequence>
<protein>
    <submittedName>
        <fullName evidence="1">Uncharacterized protein</fullName>
    </submittedName>
</protein>